<dbReference type="Pfam" id="PF10531">
    <property type="entry name" value="SLBB"/>
    <property type="match status" value="1"/>
</dbReference>
<feature type="region of interest" description="Disordered" evidence="1">
    <location>
        <begin position="125"/>
        <end position="163"/>
    </location>
</feature>
<dbReference type="Gene3D" id="3.10.560.10">
    <property type="entry name" value="Outer membrane lipoprotein wza domain like"/>
    <property type="match status" value="1"/>
</dbReference>
<feature type="region of interest" description="Disordered" evidence="1">
    <location>
        <begin position="240"/>
        <end position="273"/>
    </location>
</feature>
<sequence length="334" mass="33034">MGTHRWPTTGDPRRPDPVPEADPPASLLHARARAAPGSVDRDSPDHAAADRDPADDATVDTRTADGITGGRTFDRAGLRWRVGRSAALVFLGVALAVGAALFLVRSSEPSAAAISVELDAARPTASGSSAASAPPVGTPPPAEDPVGPGAGGGPGSGTAGGPLEQDGAGTIIVYVTGAVATPGVVTVRNGTRLGEILEEVGGALPDADLEIVNLAAPPVDGQHIHVLAVGEEPRIGPGEHPAVLASPGSGAGPTAGGPAGSGNGQGGGPGGAIDLNTATLAELETLPRVGPVLGQRIIDWREDNGPFLQAEDIDAVPGIGPAMLEGILPLVSVR</sequence>
<dbReference type="Pfam" id="PF12836">
    <property type="entry name" value="HHH_3"/>
    <property type="match status" value="1"/>
</dbReference>
<dbReference type="InterPro" id="IPR051675">
    <property type="entry name" value="Endo/Exo/Phosphatase_dom_1"/>
</dbReference>
<gene>
    <name evidence="4" type="ORF">FQ377_05230</name>
</gene>
<dbReference type="InterPro" id="IPR010994">
    <property type="entry name" value="RuvA_2-like"/>
</dbReference>
<dbReference type="Proteomes" id="UP000323410">
    <property type="component" value="Unassembled WGS sequence"/>
</dbReference>
<name>A0A5D0XS53_9MICC</name>
<dbReference type="GO" id="GO:0003677">
    <property type="term" value="F:DNA binding"/>
    <property type="evidence" value="ECO:0007669"/>
    <property type="project" value="UniProtKB-KW"/>
</dbReference>
<keyword evidence="2" id="KW-0472">Membrane</keyword>
<feature type="compositionally biased region" description="Gly residues" evidence="1">
    <location>
        <begin position="148"/>
        <end position="160"/>
    </location>
</feature>
<feature type="transmembrane region" description="Helical" evidence="2">
    <location>
        <begin position="85"/>
        <end position="104"/>
    </location>
</feature>
<keyword evidence="2" id="KW-1133">Transmembrane helix</keyword>
<reference evidence="4 5" key="1">
    <citation type="submission" date="2019-08" db="EMBL/GenBank/DDBJ databases">
        <title>Genone of Arthrobacter echini P9.</title>
        <authorList>
            <person name="Bowman J.P."/>
        </authorList>
    </citation>
    <scope>NUCLEOTIDE SEQUENCE [LARGE SCALE GENOMIC DNA]</scope>
    <source>
        <strain evidence="4 5">P9</strain>
    </source>
</reference>
<dbReference type="SUPFAM" id="SSF142984">
    <property type="entry name" value="Nqo1 middle domain-like"/>
    <property type="match status" value="1"/>
</dbReference>
<keyword evidence="2" id="KW-0812">Transmembrane</keyword>
<evidence type="ECO:0000259" key="3">
    <source>
        <dbReference type="Pfam" id="PF10531"/>
    </source>
</evidence>
<keyword evidence="4" id="KW-0238">DNA-binding</keyword>
<feature type="compositionally biased region" description="Low complexity" evidence="1">
    <location>
        <begin position="125"/>
        <end position="135"/>
    </location>
</feature>
<feature type="region of interest" description="Disordered" evidence="1">
    <location>
        <begin position="1"/>
        <end position="71"/>
    </location>
</feature>
<dbReference type="GO" id="GO:0015627">
    <property type="term" value="C:type II protein secretion system complex"/>
    <property type="evidence" value="ECO:0007669"/>
    <property type="project" value="TreeGrafter"/>
</dbReference>
<dbReference type="EMBL" id="VSLD01000002">
    <property type="protein sequence ID" value="TYC99385.1"/>
    <property type="molecule type" value="Genomic_DNA"/>
</dbReference>
<dbReference type="PANTHER" id="PTHR21180:SF32">
    <property type="entry name" value="ENDONUCLEASE_EXONUCLEASE_PHOSPHATASE FAMILY DOMAIN-CONTAINING PROTEIN 1"/>
    <property type="match status" value="1"/>
</dbReference>
<evidence type="ECO:0000256" key="2">
    <source>
        <dbReference type="SAM" id="Phobius"/>
    </source>
</evidence>
<feature type="compositionally biased region" description="Gly residues" evidence="1">
    <location>
        <begin position="249"/>
        <end position="271"/>
    </location>
</feature>
<dbReference type="OrthoDB" id="9758724at2"/>
<evidence type="ECO:0000313" key="5">
    <source>
        <dbReference type="Proteomes" id="UP000323410"/>
    </source>
</evidence>
<evidence type="ECO:0000256" key="1">
    <source>
        <dbReference type="SAM" id="MobiDB-lite"/>
    </source>
</evidence>
<dbReference type="PANTHER" id="PTHR21180">
    <property type="entry name" value="ENDONUCLEASE/EXONUCLEASE/PHOSPHATASE FAMILY DOMAIN-CONTAINING PROTEIN 1"/>
    <property type="match status" value="1"/>
</dbReference>
<proteinExistence type="predicted"/>
<keyword evidence="5" id="KW-1185">Reference proteome</keyword>
<feature type="compositionally biased region" description="Basic and acidic residues" evidence="1">
    <location>
        <begin position="39"/>
        <end position="54"/>
    </location>
</feature>
<dbReference type="InterPro" id="IPR019554">
    <property type="entry name" value="Soluble_ligand-bd"/>
</dbReference>
<dbReference type="AlphaFoldDB" id="A0A5D0XS53"/>
<comment type="caution">
    <text evidence="4">The sequence shown here is derived from an EMBL/GenBank/DDBJ whole genome shotgun (WGS) entry which is preliminary data.</text>
</comment>
<feature type="domain" description="Soluble ligand binding" evidence="3">
    <location>
        <begin position="172"/>
        <end position="225"/>
    </location>
</feature>
<evidence type="ECO:0000313" key="4">
    <source>
        <dbReference type="EMBL" id="TYC99385.1"/>
    </source>
</evidence>
<dbReference type="GO" id="GO:0015628">
    <property type="term" value="P:protein secretion by the type II secretion system"/>
    <property type="evidence" value="ECO:0007669"/>
    <property type="project" value="TreeGrafter"/>
</dbReference>
<organism evidence="4 5">
    <name type="scientific">Arthrobacter echini</name>
    <dbReference type="NCBI Taxonomy" id="1529066"/>
    <lineage>
        <taxon>Bacteria</taxon>
        <taxon>Bacillati</taxon>
        <taxon>Actinomycetota</taxon>
        <taxon>Actinomycetes</taxon>
        <taxon>Micrococcales</taxon>
        <taxon>Micrococcaceae</taxon>
        <taxon>Arthrobacter</taxon>
    </lineage>
</organism>
<protein>
    <submittedName>
        <fullName evidence="4">ComEA family DNA-binding protein</fullName>
    </submittedName>
</protein>
<dbReference type="SUPFAM" id="SSF47781">
    <property type="entry name" value="RuvA domain 2-like"/>
    <property type="match status" value="1"/>
</dbReference>
<dbReference type="Gene3D" id="1.10.150.280">
    <property type="entry name" value="AF1531-like domain"/>
    <property type="match status" value="1"/>
</dbReference>
<accession>A0A5D0XS53</accession>